<dbReference type="KEGG" id="slb:AWJ20_2439"/>
<evidence type="ECO:0000256" key="4">
    <source>
        <dbReference type="ARBA" id="ARBA00022989"/>
    </source>
</evidence>
<evidence type="ECO:0000259" key="8">
    <source>
        <dbReference type="PROSITE" id="PS50850"/>
    </source>
</evidence>
<keyword evidence="5 7" id="KW-0472">Membrane</keyword>
<keyword evidence="10" id="KW-1185">Reference proteome</keyword>
<feature type="transmembrane region" description="Helical" evidence="7">
    <location>
        <begin position="149"/>
        <end position="168"/>
    </location>
</feature>
<dbReference type="Pfam" id="PF07690">
    <property type="entry name" value="MFS_1"/>
    <property type="match status" value="1"/>
</dbReference>
<evidence type="ECO:0000313" key="10">
    <source>
        <dbReference type="Proteomes" id="UP000189580"/>
    </source>
</evidence>
<evidence type="ECO:0000256" key="2">
    <source>
        <dbReference type="ARBA" id="ARBA00022448"/>
    </source>
</evidence>
<accession>A0A161HMD1</accession>
<feature type="transmembrane region" description="Helical" evidence="7">
    <location>
        <begin position="345"/>
        <end position="369"/>
    </location>
</feature>
<dbReference type="PANTHER" id="PTHR23511:SF4">
    <property type="entry name" value="MAJOR FACILITATOR SUPERFAMILY (MFS) PROFILE DOMAIN-CONTAINING PROTEIN"/>
    <property type="match status" value="1"/>
</dbReference>
<evidence type="ECO:0000256" key="1">
    <source>
        <dbReference type="ARBA" id="ARBA00004141"/>
    </source>
</evidence>
<keyword evidence="2" id="KW-0813">Transport</keyword>
<dbReference type="GeneID" id="30034350"/>
<feature type="transmembrane region" description="Helical" evidence="7">
    <location>
        <begin position="421"/>
        <end position="440"/>
    </location>
</feature>
<feature type="transmembrane region" description="Helical" evidence="7">
    <location>
        <begin position="84"/>
        <end position="105"/>
    </location>
</feature>
<sequence>MDKTAHNSEIERHEFDNSSGTGSGVGVDPEKTINHVTLELDDTMTERSNDLFGIVTTDYILYRKQALIQDALDEIGMTWFHWKVLILNSFGYMADSAIVVMASIVQPQVNLQFNRENDMMPGVSTAMSTGLLAGAVVWGLGADAIGRRLAFNTSLFVCAIFGIIAGAMPTFLSFTAMVAISSAGAGGNYALDSSSLFEFLPSYKAHYVTLMANTWGLGYFISGMFAWAFMSDYSCPDASNCTNANNMGWRYLYYTVGAFMFVLAVLRVVLIRMVQTPKWLITQERDEEAWEILNKIALKYNRPMSLTLEQLTSVGRIDRSEMDQSRFSITRMFKHVRGLFVSKKLIYSNGLLLMIWILIGLGDPLYSIFRPYYLKTRGYQDNTVASNYITWRNYAISNVCVFVGPLLAWPLMNTPYIRRKGTMVISSLLTMVFLFAYTQIKTPTQNLAVSSIISAVENMFFAALYGITPELLPTHSRVTGYGLFVAVNRVCNIIANVIAGVAGVNTVAPLFIAAAMFGGISLCSIILPFEPSTKFVA</sequence>
<feature type="transmembrane region" description="Helical" evidence="7">
    <location>
        <begin position="389"/>
        <end position="409"/>
    </location>
</feature>
<feature type="transmembrane region" description="Helical" evidence="7">
    <location>
        <begin position="212"/>
        <end position="231"/>
    </location>
</feature>
<protein>
    <recommendedName>
        <fullName evidence="8">Major facilitator superfamily (MFS) profile domain-containing protein</fullName>
    </recommendedName>
</protein>
<feature type="transmembrane region" description="Helical" evidence="7">
    <location>
        <begin position="446"/>
        <end position="468"/>
    </location>
</feature>
<dbReference type="PROSITE" id="PS50850">
    <property type="entry name" value="MFS"/>
    <property type="match status" value="1"/>
</dbReference>
<dbReference type="PANTHER" id="PTHR23511">
    <property type="entry name" value="SYNAPTIC VESICLE GLYCOPROTEIN 2"/>
    <property type="match status" value="1"/>
</dbReference>
<dbReference type="GO" id="GO:0016020">
    <property type="term" value="C:membrane"/>
    <property type="evidence" value="ECO:0007669"/>
    <property type="project" value="UniProtKB-SubCell"/>
</dbReference>
<dbReference type="EMBL" id="CP014503">
    <property type="protein sequence ID" value="ANB14827.1"/>
    <property type="molecule type" value="Genomic_DNA"/>
</dbReference>
<dbReference type="AlphaFoldDB" id="A0A161HMD1"/>
<dbReference type="RefSeq" id="XP_018737304.1">
    <property type="nucleotide sequence ID" value="XM_018879382.1"/>
</dbReference>
<feature type="compositionally biased region" description="Basic and acidic residues" evidence="6">
    <location>
        <begin position="1"/>
        <end position="16"/>
    </location>
</feature>
<feature type="transmembrane region" description="Helical" evidence="7">
    <location>
        <begin position="251"/>
        <end position="270"/>
    </location>
</feature>
<evidence type="ECO:0000313" key="9">
    <source>
        <dbReference type="EMBL" id="ANB14827.1"/>
    </source>
</evidence>
<dbReference type="InterPro" id="IPR036259">
    <property type="entry name" value="MFS_trans_sf"/>
</dbReference>
<evidence type="ECO:0000256" key="7">
    <source>
        <dbReference type="SAM" id="Phobius"/>
    </source>
</evidence>
<feature type="transmembrane region" description="Helical" evidence="7">
    <location>
        <begin position="510"/>
        <end position="529"/>
    </location>
</feature>
<comment type="subcellular location">
    <subcellularLocation>
        <location evidence="1">Membrane</location>
        <topology evidence="1">Multi-pass membrane protein</topology>
    </subcellularLocation>
</comment>
<dbReference type="InterPro" id="IPR011701">
    <property type="entry name" value="MFS"/>
</dbReference>
<name>A0A161HMD1_9ASCO</name>
<evidence type="ECO:0000256" key="5">
    <source>
        <dbReference type="ARBA" id="ARBA00023136"/>
    </source>
</evidence>
<feature type="transmembrane region" description="Helical" evidence="7">
    <location>
        <begin position="480"/>
        <end position="504"/>
    </location>
</feature>
<proteinExistence type="predicted"/>
<feature type="transmembrane region" description="Helical" evidence="7">
    <location>
        <begin position="125"/>
        <end position="142"/>
    </location>
</feature>
<evidence type="ECO:0000256" key="3">
    <source>
        <dbReference type="ARBA" id="ARBA00022692"/>
    </source>
</evidence>
<evidence type="ECO:0000256" key="6">
    <source>
        <dbReference type="SAM" id="MobiDB-lite"/>
    </source>
</evidence>
<organism evidence="9 10">
    <name type="scientific">Sugiyamaella lignohabitans</name>
    <dbReference type="NCBI Taxonomy" id="796027"/>
    <lineage>
        <taxon>Eukaryota</taxon>
        <taxon>Fungi</taxon>
        <taxon>Dikarya</taxon>
        <taxon>Ascomycota</taxon>
        <taxon>Saccharomycotina</taxon>
        <taxon>Dipodascomycetes</taxon>
        <taxon>Dipodascales</taxon>
        <taxon>Trichomonascaceae</taxon>
        <taxon>Sugiyamaella</taxon>
    </lineage>
</organism>
<dbReference type="Gene3D" id="1.20.1250.20">
    <property type="entry name" value="MFS general substrate transporter like domains"/>
    <property type="match status" value="1"/>
</dbReference>
<feature type="region of interest" description="Disordered" evidence="6">
    <location>
        <begin position="1"/>
        <end position="29"/>
    </location>
</feature>
<dbReference type="InterPro" id="IPR020846">
    <property type="entry name" value="MFS_dom"/>
</dbReference>
<keyword evidence="3 7" id="KW-0812">Transmembrane</keyword>
<dbReference type="GO" id="GO:0022857">
    <property type="term" value="F:transmembrane transporter activity"/>
    <property type="evidence" value="ECO:0007669"/>
    <property type="project" value="InterPro"/>
</dbReference>
<dbReference type="Proteomes" id="UP000189580">
    <property type="component" value="Chromosome b"/>
</dbReference>
<gene>
    <name evidence="9" type="ORF">AWJ20_2439</name>
</gene>
<feature type="domain" description="Major facilitator superfamily (MFS) profile" evidence="8">
    <location>
        <begin position="81"/>
        <end position="533"/>
    </location>
</feature>
<keyword evidence="4 7" id="KW-1133">Transmembrane helix</keyword>
<dbReference type="SUPFAM" id="SSF103473">
    <property type="entry name" value="MFS general substrate transporter"/>
    <property type="match status" value="1"/>
</dbReference>
<dbReference type="OrthoDB" id="3936150at2759"/>
<reference evidence="9 10" key="1">
    <citation type="submission" date="2016-02" db="EMBL/GenBank/DDBJ databases">
        <title>Complete genome sequence and transcriptome regulation of the pentose utilising yeast Sugiyamaella lignohabitans.</title>
        <authorList>
            <person name="Bellasio M."/>
            <person name="Peymann A."/>
            <person name="Valli M."/>
            <person name="Sipitzky M."/>
            <person name="Graf A."/>
            <person name="Sauer M."/>
            <person name="Marx H."/>
            <person name="Mattanovich D."/>
        </authorList>
    </citation>
    <scope>NUCLEOTIDE SEQUENCE [LARGE SCALE GENOMIC DNA]</scope>
    <source>
        <strain evidence="9 10">CBS 10342</strain>
    </source>
</reference>